<dbReference type="InterPro" id="IPR044808">
    <property type="entry name" value="ERF_plant"/>
</dbReference>
<proteinExistence type="predicted"/>
<dbReference type="SMART" id="SM00380">
    <property type="entry name" value="AP2"/>
    <property type="match status" value="1"/>
</dbReference>
<reference evidence="8 9" key="1">
    <citation type="submission" date="2023-12" db="EMBL/GenBank/DDBJ databases">
        <title>A high-quality genome assembly for Dillenia turbinata (Dilleniales).</title>
        <authorList>
            <person name="Chanderbali A."/>
        </authorList>
    </citation>
    <scope>NUCLEOTIDE SEQUENCE [LARGE SCALE GENOMIC DNA]</scope>
    <source>
        <strain evidence="8">LSX21</strain>
        <tissue evidence="8">Leaf</tissue>
    </source>
</reference>
<dbReference type="PANTHER" id="PTHR31190">
    <property type="entry name" value="DNA-BINDING DOMAIN"/>
    <property type="match status" value="1"/>
</dbReference>
<dbReference type="FunFam" id="3.30.730.10:FF:000001">
    <property type="entry name" value="Ethylene-responsive transcription factor 2"/>
    <property type="match status" value="1"/>
</dbReference>
<dbReference type="Proteomes" id="UP001370490">
    <property type="component" value="Unassembled WGS sequence"/>
</dbReference>
<organism evidence="8 9">
    <name type="scientific">Dillenia turbinata</name>
    <dbReference type="NCBI Taxonomy" id="194707"/>
    <lineage>
        <taxon>Eukaryota</taxon>
        <taxon>Viridiplantae</taxon>
        <taxon>Streptophyta</taxon>
        <taxon>Embryophyta</taxon>
        <taxon>Tracheophyta</taxon>
        <taxon>Spermatophyta</taxon>
        <taxon>Magnoliopsida</taxon>
        <taxon>eudicotyledons</taxon>
        <taxon>Gunneridae</taxon>
        <taxon>Pentapetalae</taxon>
        <taxon>Dilleniales</taxon>
        <taxon>Dilleniaceae</taxon>
        <taxon>Dillenia</taxon>
    </lineage>
</organism>
<dbReference type="PROSITE" id="PS51032">
    <property type="entry name" value="AP2_ERF"/>
    <property type="match status" value="1"/>
</dbReference>
<feature type="compositionally biased region" description="Low complexity" evidence="6">
    <location>
        <begin position="160"/>
        <end position="171"/>
    </location>
</feature>
<dbReference type="InterPro" id="IPR001471">
    <property type="entry name" value="AP2/ERF_dom"/>
</dbReference>
<evidence type="ECO:0000256" key="5">
    <source>
        <dbReference type="ARBA" id="ARBA00023242"/>
    </source>
</evidence>
<feature type="domain" description="AP2/ERF" evidence="7">
    <location>
        <begin position="82"/>
        <end position="140"/>
    </location>
</feature>
<dbReference type="GO" id="GO:0003677">
    <property type="term" value="F:DNA binding"/>
    <property type="evidence" value="ECO:0007669"/>
    <property type="project" value="UniProtKB-KW"/>
</dbReference>
<keyword evidence="4" id="KW-0804">Transcription</keyword>
<feature type="compositionally biased region" description="Basic and acidic residues" evidence="6">
    <location>
        <begin position="188"/>
        <end position="202"/>
    </location>
</feature>
<dbReference type="Gene3D" id="3.30.730.10">
    <property type="entry name" value="AP2/ERF domain"/>
    <property type="match status" value="1"/>
</dbReference>
<feature type="region of interest" description="Disordered" evidence="6">
    <location>
        <begin position="152"/>
        <end position="202"/>
    </location>
</feature>
<dbReference type="PANTHER" id="PTHR31190:SF102">
    <property type="entry name" value="AP2_ERF DOMAIN-CONTAINING PROTEIN"/>
    <property type="match status" value="1"/>
</dbReference>
<gene>
    <name evidence="8" type="ORF">RJ641_016280</name>
</gene>
<dbReference type="CDD" id="cd00018">
    <property type="entry name" value="AP2"/>
    <property type="match status" value="1"/>
</dbReference>
<evidence type="ECO:0000256" key="3">
    <source>
        <dbReference type="ARBA" id="ARBA00023125"/>
    </source>
</evidence>
<evidence type="ECO:0000259" key="7">
    <source>
        <dbReference type="PROSITE" id="PS51032"/>
    </source>
</evidence>
<dbReference type="PRINTS" id="PR00367">
    <property type="entry name" value="ETHRSPELEMNT"/>
</dbReference>
<accession>A0AAN8UYJ8</accession>
<dbReference type="AlphaFoldDB" id="A0AAN8UYJ8"/>
<dbReference type="Pfam" id="PF00847">
    <property type="entry name" value="AP2"/>
    <property type="match status" value="1"/>
</dbReference>
<evidence type="ECO:0000256" key="4">
    <source>
        <dbReference type="ARBA" id="ARBA00023163"/>
    </source>
</evidence>
<comment type="subcellular location">
    <subcellularLocation>
        <location evidence="1">Nucleus</location>
    </subcellularLocation>
</comment>
<feature type="compositionally biased region" description="Polar residues" evidence="6">
    <location>
        <begin position="172"/>
        <end position="181"/>
    </location>
</feature>
<keyword evidence="3" id="KW-0238">DNA-binding</keyword>
<evidence type="ECO:0000313" key="8">
    <source>
        <dbReference type="EMBL" id="KAK6920376.1"/>
    </source>
</evidence>
<dbReference type="SUPFAM" id="SSF54171">
    <property type="entry name" value="DNA-binding domain"/>
    <property type="match status" value="1"/>
</dbReference>
<dbReference type="EMBL" id="JBAMMX010000021">
    <property type="protein sequence ID" value="KAK6920376.1"/>
    <property type="molecule type" value="Genomic_DNA"/>
</dbReference>
<keyword evidence="5" id="KW-0539">Nucleus</keyword>
<evidence type="ECO:0000256" key="1">
    <source>
        <dbReference type="ARBA" id="ARBA00004123"/>
    </source>
</evidence>
<name>A0AAN8UYJ8_9MAGN</name>
<comment type="caution">
    <text evidence="8">The sequence shown here is derived from an EMBL/GenBank/DDBJ whole genome shotgun (WGS) entry which is preliminary data.</text>
</comment>
<evidence type="ECO:0000313" key="9">
    <source>
        <dbReference type="Proteomes" id="UP001370490"/>
    </source>
</evidence>
<dbReference type="InterPro" id="IPR016177">
    <property type="entry name" value="DNA-bd_dom_sf"/>
</dbReference>
<dbReference type="GO" id="GO:0009873">
    <property type="term" value="P:ethylene-activated signaling pathway"/>
    <property type="evidence" value="ECO:0007669"/>
    <property type="project" value="InterPro"/>
</dbReference>
<dbReference type="InterPro" id="IPR036955">
    <property type="entry name" value="AP2/ERF_dom_sf"/>
</dbReference>
<dbReference type="GO" id="GO:0003700">
    <property type="term" value="F:DNA-binding transcription factor activity"/>
    <property type="evidence" value="ECO:0007669"/>
    <property type="project" value="InterPro"/>
</dbReference>
<keyword evidence="9" id="KW-1185">Reference proteome</keyword>
<keyword evidence="2" id="KW-0805">Transcription regulation</keyword>
<protein>
    <submittedName>
        <fullName evidence="8">AP2/ERF domain</fullName>
    </submittedName>
</protein>
<evidence type="ECO:0000256" key="6">
    <source>
        <dbReference type="SAM" id="MobiDB-lite"/>
    </source>
</evidence>
<dbReference type="GO" id="GO:0005634">
    <property type="term" value="C:nucleus"/>
    <property type="evidence" value="ECO:0007669"/>
    <property type="project" value="UniProtKB-SubCell"/>
</dbReference>
<evidence type="ECO:0000256" key="2">
    <source>
        <dbReference type="ARBA" id="ARBA00023015"/>
    </source>
</evidence>
<sequence>MTTMTEADFAILESIRHFLLVEDFDDGVLDPTGFGPFSCINDDSSKACTINFSPPEEREMSIRAEAEEEVVRRNGELPKRLHYRGVRRRPWGTYAAEIRDPKRKGARLWLGTYETPEEAALAYDRAAFSLRGSRALLNFPHLIGDNSTLKRVTTKRRSLEPGSEPESSTSTNDLLASSQMRGSRKRQKMEMVAHNEDTNSNL</sequence>